<name>A0A813T0W7_9BILA</name>
<gene>
    <name evidence="1" type="ORF">ZHD862_LOCUS2519</name>
</gene>
<reference evidence="1" key="1">
    <citation type="submission" date="2021-02" db="EMBL/GenBank/DDBJ databases">
        <authorList>
            <person name="Nowell W R."/>
        </authorList>
    </citation>
    <scope>NUCLEOTIDE SEQUENCE</scope>
</reference>
<evidence type="ECO:0000313" key="2">
    <source>
        <dbReference type="Proteomes" id="UP000663864"/>
    </source>
</evidence>
<dbReference type="AlphaFoldDB" id="A0A813T0W7"/>
<dbReference type="Proteomes" id="UP000663864">
    <property type="component" value="Unassembled WGS sequence"/>
</dbReference>
<protein>
    <submittedName>
        <fullName evidence="1">Uncharacterized protein</fullName>
    </submittedName>
</protein>
<comment type="caution">
    <text evidence="1">The sequence shown here is derived from an EMBL/GenBank/DDBJ whole genome shotgun (WGS) entry which is preliminary data.</text>
</comment>
<organism evidence="1 2">
    <name type="scientific">Rotaria sordida</name>
    <dbReference type="NCBI Taxonomy" id="392033"/>
    <lineage>
        <taxon>Eukaryota</taxon>
        <taxon>Metazoa</taxon>
        <taxon>Spiralia</taxon>
        <taxon>Gnathifera</taxon>
        <taxon>Rotifera</taxon>
        <taxon>Eurotatoria</taxon>
        <taxon>Bdelloidea</taxon>
        <taxon>Philodinida</taxon>
        <taxon>Philodinidae</taxon>
        <taxon>Rotaria</taxon>
    </lineage>
</organism>
<proteinExistence type="predicted"/>
<accession>A0A813T0W7</accession>
<evidence type="ECO:0000313" key="1">
    <source>
        <dbReference type="EMBL" id="CAF0803128.1"/>
    </source>
</evidence>
<dbReference type="EMBL" id="CAJNOT010000050">
    <property type="protein sequence ID" value="CAF0803128.1"/>
    <property type="molecule type" value="Genomic_DNA"/>
</dbReference>
<sequence length="607" mass="71816">MNYRSIVFREFTHESFQRIERYRQEESECIASEQLEQQTICKDDHDKHRCMIKSSKNETKEPKRMPNKELAVGETLPRVLQHRFPSELIGEPVEEIDSYYLDVLYSLVDVNEQFDRLVLNPLYIHNFDLSTKSLFDDTSSISDQVLDRIYKKVLPRIHQHINKLTVEPHSIEHILLNVNFYPQLFSLSFVNFEEEILYQYLTGDSILQRRLIEQITHLSISIRNKIKPIVFEIFSNVFILILSLCKRLINLNFCQLFPDQMWSFNIFALPSTSCMSLTLTQLKINVNTFDACLYLLDGRLDNLSILIINILKISCKLSNIDNMKKLYKLKYFSLISFDDTLYYDDEIIPLLRRMINLEELILSLSVIRIDLNYIDGTHLYEEIQSYMPQLNKLIFSINTTVIKKNINIVFPSNKDIQHSFIEREYQQVGFYADSTVIEGEGRCHVYSLPYQFETFLHLNNSFQGGIFNKVRCLTMTDERSFEHELFKIISQDFPFLEKLTICNEKPQKNKQHSSTLITFSHLTFLDLKPAHMNYAKQFLLEQNTRLPRLLTLNIRYKTLTKVTNNFTNNATRLNCSKLKYLHVNKFYDLPSNIHQYFPSLLLKYHFC</sequence>